<dbReference type="GO" id="GO:0008360">
    <property type="term" value="P:regulation of cell shape"/>
    <property type="evidence" value="ECO:0007669"/>
    <property type="project" value="UniProtKB-KW"/>
</dbReference>
<feature type="transmembrane region" description="Helical" evidence="12">
    <location>
        <begin position="60"/>
        <end position="81"/>
    </location>
</feature>
<dbReference type="GO" id="GO:0005886">
    <property type="term" value="C:plasma membrane"/>
    <property type="evidence" value="ECO:0007669"/>
    <property type="project" value="TreeGrafter"/>
</dbReference>
<dbReference type="PANTHER" id="PTHR30474:SF2">
    <property type="entry name" value="PEPTIDOGLYCAN GLYCOSYLTRANSFERASE FTSW-RELATED"/>
    <property type="match status" value="1"/>
</dbReference>
<evidence type="ECO:0000256" key="5">
    <source>
        <dbReference type="ARBA" id="ARBA00022960"/>
    </source>
</evidence>
<proteinExistence type="predicted"/>
<evidence type="ECO:0000256" key="6">
    <source>
        <dbReference type="ARBA" id="ARBA00022984"/>
    </source>
</evidence>
<dbReference type="EC" id="2.4.99.28" evidence="10"/>
<evidence type="ECO:0000256" key="3">
    <source>
        <dbReference type="ARBA" id="ARBA00022679"/>
    </source>
</evidence>
<gene>
    <name evidence="13" type="primary">ftsW_60</name>
    <name evidence="13" type="ORF">SDC9_157076</name>
</gene>
<name>A0A645FB51_9ZZZZ</name>
<protein>
    <recommendedName>
        <fullName evidence="10">peptidoglycan glycosyltransferase</fullName>
        <ecNumber evidence="10">2.4.99.28</ecNumber>
    </recommendedName>
    <alternativeName>
        <fullName evidence="9">Peptidoglycan polymerase</fullName>
    </alternativeName>
</protein>
<accession>A0A645FB51</accession>
<evidence type="ECO:0000256" key="4">
    <source>
        <dbReference type="ARBA" id="ARBA00022692"/>
    </source>
</evidence>
<dbReference type="GO" id="GO:0009252">
    <property type="term" value="P:peptidoglycan biosynthetic process"/>
    <property type="evidence" value="ECO:0007669"/>
    <property type="project" value="UniProtKB-KW"/>
</dbReference>
<keyword evidence="3 13" id="KW-0808">Transferase</keyword>
<evidence type="ECO:0000256" key="1">
    <source>
        <dbReference type="ARBA" id="ARBA00004141"/>
    </source>
</evidence>
<keyword evidence="4 12" id="KW-0812">Transmembrane</keyword>
<keyword evidence="5" id="KW-0133">Cell shape</keyword>
<evidence type="ECO:0000256" key="8">
    <source>
        <dbReference type="ARBA" id="ARBA00023136"/>
    </source>
</evidence>
<sequence length="86" mass="9024">MLLLAYAFLIYRGIRIALKCNDLFGSLMAMGVTMIIAIQVIINVGVVTSSIPPTGVTLPFISAGLSSLIVFLAAVGVLLNISRNTA</sequence>
<dbReference type="AlphaFoldDB" id="A0A645FB51"/>
<dbReference type="InterPro" id="IPR001182">
    <property type="entry name" value="FtsW/RodA"/>
</dbReference>
<dbReference type="GO" id="GO:0008955">
    <property type="term" value="F:peptidoglycan glycosyltransferase activity"/>
    <property type="evidence" value="ECO:0007669"/>
    <property type="project" value="UniProtKB-EC"/>
</dbReference>
<keyword evidence="7 12" id="KW-1133">Transmembrane helix</keyword>
<comment type="caution">
    <text evidence="13">The sequence shown here is derived from an EMBL/GenBank/DDBJ whole genome shotgun (WGS) entry which is preliminary data.</text>
</comment>
<evidence type="ECO:0000256" key="2">
    <source>
        <dbReference type="ARBA" id="ARBA00022676"/>
    </source>
</evidence>
<evidence type="ECO:0000256" key="11">
    <source>
        <dbReference type="ARBA" id="ARBA00049902"/>
    </source>
</evidence>
<keyword evidence="6" id="KW-0573">Peptidoglycan synthesis</keyword>
<evidence type="ECO:0000256" key="10">
    <source>
        <dbReference type="ARBA" id="ARBA00044770"/>
    </source>
</evidence>
<keyword evidence="8 12" id="KW-0472">Membrane</keyword>
<comment type="catalytic activity">
    <reaction evidence="11">
        <text>[GlcNAc-(1-&gt;4)-Mur2Ac(oyl-L-Ala-gamma-D-Glu-L-Lys-D-Ala-D-Ala)](n)-di-trans,octa-cis-undecaprenyl diphosphate + beta-D-GlcNAc-(1-&gt;4)-Mur2Ac(oyl-L-Ala-gamma-D-Glu-L-Lys-D-Ala-D-Ala)-di-trans,octa-cis-undecaprenyl diphosphate = [GlcNAc-(1-&gt;4)-Mur2Ac(oyl-L-Ala-gamma-D-Glu-L-Lys-D-Ala-D-Ala)](n+1)-di-trans,octa-cis-undecaprenyl diphosphate + di-trans,octa-cis-undecaprenyl diphosphate + H(+)</text>
        <dbReference type="Rhea" id="RHEA:23708"/>
        <dbReference type="Rhea" id="RHEA-COMP:9602"/>
        <dbReference type="Rhea" id="RHEA-COMP:9603"/>
        <dbReference type="ChEBI" id="CHEBI:15378"/>
        <dbReference type="ChEBI" id="CHEBI:58405"/>
        <dbReference type="ChEBI" id="CHEBI:60033"/>
        <dbReference type="ChEBI" id="CHEBI:78435"/>
        <dbReference type="EC" id="2.4.99.28"/>
    </reaction>
</comment>
<dbReference type="GO" id="GO:0015648">
    <property type="term" value="F:lipid-linked peptidoglycan transporter activity"/>
    <property type="evidence" value="ECO:0007669"/>
    <property type="project" value="TreeGrafter"/>
</dbReference>
<feature type="transmembrane region" description="Helical" evidence="12">
    <location>
        <begin position="27"/>
        <end position="48"/>
    </location>
</feature>
<reference evidence="13" key="1">
    <citation type="submission" date="2019-08" db="EMBL/GenBank/DDBJ databases">
        <authorList>
            <person name="Kucharzyk K."/>
            <person name="Murdoch R.W."/>
            <person name="Higgins S."/>
            <person name="Loffler F."/>
        </authorList>
    </citation>
    <scope>NUCLEOTIDE SEQUENCE</scope>
</reference>
<dbReference type="Pfam" id="PF01098">
    <property type="entry name" value="FTSW_RODA_SPOVE"/>
    <property type="match status" value="1"/>
</dbReference>
<evidence type="ECO:0000256" key="9">
    <source>
        <dbReference type="ARBA" id="ARBA00032370"/>
    </source>
</evidence>
<keyword evidence="2 13" id="KW-0328">Glycosyltransferase</keyword>
<dbReference type="GO" id="GO:0051301">
    <property type="term" value="P:cell division"/>
    <property type="evidence" value="ECO:0007669"/>
    <property type="project" value="InterPro"/>
</dbReference>
<evidence type="ECO:0000256" key="12">
    <source>
        <dbReference type="SAM" id="Phobius"/>
    </source>
</evidence>
<dbReference type="EMBL" id="VSSQ01055909">
    <property type="protein sequence ID" value="MPN09784.1"/>
    <property type="molecule type" value="Genomic_DNA"/>
</dbReference>
<organism evidence="13">
    <name type="scientific">bioreactor metagenome</name>
    <dbReference type="NCBI Taxonomy" id="1076179"/>
    <lineage>
        <taxon>unclassified sequences</taxon>
        <taxon>metagenomes</taxon>
        <taxon>ecological metagenomes</taxon>
    </lineage>
</organism>
<evidence type="ECO:0000313" key="13">
    <source>
        <dbReference type="EMBL" id="MPN09784.1"/>
    </source>
</evidence>
<dbReference type="GO" id="GO:0032153">
    <property type="term" value="C:cell division site"/>
    <property type="evidence" value="ECO:0007669"/>
    <property type="project" value="TreeGrafter"/>
</dbReference>
<evidence type="ECO:0000256" key="7">
    <source>
        <dbReference type="ARBA" id="ARBA00022989"/>
    </source>
</evidence>
<dbReference type="PANTHER" id="PTHR30474">
    <property type="entry name" value="CELL CYCLE PROTEIN"/>
    <property type="match status" value="1"/>
</dbReference>
<comment type="subcellular location">
    <subcellularLocation>
        <location evidence="1">Membrane</location>
        <topology evidence="1">Multi-pass membrane protein</topology>
    </subcellularLocation>
</comment>